<dbReference type="PROSITE" id="PS50931">
    <property type="entry name" value="HTH_LYSR"/>
    <property type="match status" value="1"/>
</dbReference>
<reference evidence="6 9" key="2">
    <citation type="submission" date="2017-07" db="EMBL/GenBank/DDBJ databases">
        <title>Genome sequence of Pseudomonas NEP1.</title>
        <authorList>
            <person name="Nascimento F.X."/>
        </authorList>
    </citation>
    <scope>NUCLEOTIDE SEQUENCE [LARGE SCALE GENOMIC DNA]</scope>
    <source>
        <strain evidence="6 9">NEP1</strain>
    </source>
</reference>
<dbReference type="Gene3D" id="1.10.10.10">
    <property type="entry name" value="Winged helix-like DNA-binding domain superfamily/Winged helix DNA-binding domain"/>
    <property type="match status" value="1"/>
</dbReference>
<comment type="similarity">
    <text evidence="1">Belongs to the LysR transcriptional regulatory family.</text>
</comment>
<evidence type="ECO:0000313" key="6">
    <source>
        <dbReference type="EMBL" id="AXJ03136.1"/>
    </source>
</evidence>
<gene>
    <name evidence="6" type="ORF">CFN16_03045</name>
    <name evidence="7" type="ORF">QS95_27860</name>
</gene>
<evidence type="ECO:0000313" key="8">
    <source>
        <dbReference type="Proteomes" id="UP000031587"/>
    </source>
</evidence>
<dbReference type="GO" id="GO:0003677">
    <property type="term" value="F:DNA binding"/>
    <property type="evidence" value="ECO:0007669"/>
    <property type="project" value="UniProtKB-KW"/>
</dbReference>
<dbReference type="Pfam" id="PF00126">
    <property type="entry name" value="HTH_1"/>
    <property type="match status" value="1"/>
</dbReference>
<dbReference type="EMBL" id="JTGH01000032">
    <property type="protein sequence ID" value="KIF55412.1"/>
    <property type="molecule type" value="Genomic_DNA"/>
</dbReference>
<evidence type="ECO:0000313" key="9">
    <source>
        <dbReference type="Proteomes" id="UP000254535"/>
    </source>
</evidence>
<dbReference type="RefSeq" id="WP_007953837.1">
    <property type="nucleotide sequence ID" value="NZ_CP022313.1"/>
</dbReference>
<evidence type="ECO:0000259" key="5">
    <source>
        <dbReference type="PROSITE" id="PS50931"/>
    </source>
</evidence>
<proteinExistence type="inferred from homology"/>
<protein>
    <submittedName>
        <fullName evidence="6">LysR family transcriptional regulator</fullName>
    </submittedName>
</protein>
<dbReference type="InterPro" id="IPR000847">
    <property type="entry name" value="LysR_HTH_N"/>
</dbReference>
<dbReference type="InterPro" id="IPR036390">
    <property type="entry name" value="WH_DNA-bd_sf"/>
</dbReference>
<evidence type="ECO:0000256" key="2">
    <source>
        <dbReference type="ARBA" id="ARBA00023015"/>
    </source>
</evidence>
<dbReference type="SUPFAM" id="SSF46785">
    <property type="entry name" value="Winged helix' DNA-binding domain"/>
    <property type="match status" value="1"/>
</dbReference>
<organism evidence="6 9">
    <name type="scientific">Pseudomonas fluorescens</name>
    <dbReference type="NCBI Taxonomy" id="294"/>
    <lineage>
        <taxon>Bacteria</taxon>
        <taxon>Pseudomonadati</taxon>
        <taxon>Pseudomonadota</taxon>
        <taxon>Gammaproteobacteria</taxon>
        <taxon>Pseudomonadales</taxon>
        <taxon>Pseudomonadaceae</taxon>
        <taxon>Pseudomonas</taxon>
    </lineage>
</organism>
<dbReference type="GO" id="GO:0003700">
    <property type="term" value="F:DNA-binding transcription factor activity"/>
    <property type="evidence" value="ECO:0007669"/>
    <property type="project" value="InterPro"/>
</dbReference>
<feature type="domain" description="HTH lysR-type" evidence="5">
    <location>
        <begin position="11"/>
        <end position="68"/>
    </location>
</feature>
<dbReference type="PANTHER" id="PTHR30118">
    <property type="entry name" value="HTH-TYPE TRANSCRIPTIONAL REGULATOR LEUO-RELATED"/>
    <property type="match status" value="1"/>
</dbReference>
<evidence type="ECO:0000256" key="1">
    <source>
        <dbReference type="ARBA" id="ARBA00009437"/>
    </source>
</evidence>
<dbReference type="InterPro" id="IPR036388">
    <property type="entry name" value="WH-like_DNA-bd_sf"/>
</dbReference>
<dbReference type="EMBL" id="CP022313">
    <property type="protein sequence ID" value="AXJ03136.1"/>
    <property type="molecule type" value="Genomic_DNA"/>
</dbReference>
<accession>A0A0C1WGJ7</accession>
<dbReference type="PANTHER" id="PTHR30118:SF15">
    <property type="entry name" value="TRANSCRIPTIONAL REGULATORY PROTEIN"/>
    <property type="match status" value="1"/>
</dbReference>
<dbReference type="Proteomes" id="UP000254535">
    <property type="component" value="Chromosome"/>
</dbReference>
<keyword evidence="4" id="KW-0804">Transcription</keyword>
<evidence type="ECO:0000313" key="7">
    <source>
        <dbReference type="EMBL" id="KIF55412.1"/>
    </source>
</evidence>
<dbReference type="OrthoDB" id="8839911at2"/>
<evidence type="ECO:0000256" key="4">
    <source>
        <dbReference type="ARBA" id="ARBA00023163"/>
    </source>
</evidence>
<sequence>MLFNEDNFADIDLNLIIIFLVLFRERSVSRTAERLHVKQPAISGSLARLRKRFDDPLFLRSSRTMRPTSKAEQLAQALTPAIKQIEAVIRL</sequence>
<reference evidence="7 8" key="1">
    <citation type="submission" date="2014-11" db="EMBL/GenBank/DDBJ databases">
        <title>Draft genome sequence of Pseudomonas fluorescens strains SF4c SF39a.</title>
        <authorList>
            <person name="Underwood G.E."/>
            <person name="Ly L.K."/>
            <person name="Bitzer A.S."/>
            <person name="Godino A."/>
            <person name="Bucci V."/>
            <person name="Fischer S."/>
            <person name="Silby M.W."/>
        </authorList>
    </citation>
    <scope>NUCLEOTIDE SEQUENCE [LARGE SCALE GENOMIC DNA]</scope>
    <source>
        <strain evidence="7 8">SF4c</strain>
    </source>
</reference>
<dbReference type="Proteomes" id="UP000031587">
    <property type="component" value="Unassembled WGS sequence"/>
</dbReference>
<dbReference type="PRINTS" id="PR00039">
    <property type="entry name" value="HTHLYSR"/>
</dbReference>
<keyword evidence="3" id="KW-0238">DNA-binding</keyword>
<dbReference type="AlphaFoldDB" id="A0A0C1WGJ7"/>
<dbReference type="InterPro" id="IPR050389">
    <property type="entry name" value="LysR-type_TF"/>
</dbReference>
<name>A0A0C1WGJ7_PSEFL</name>
<keyword evidence="2" id="KW-0805">Transcription regulation</keyword>
<evidence type="ECO:0000256" key="3">
    <source>
        <dbReference type="ARBA" id="ARBA00023125"/>
    </source>
</evidence>